<comment type="function">
    <text evidence="7">Part of the tripartite ATP-independent periplasmic (TRAP) transport system.</text>
</comment>
<sequence length="169" mass="18809">MTAILQIFRQALWIPVALASVGLFALMVLTFADVVMRSAFNAPIEAATELIRIAMAIIVFSALPMLGWRDEHISVDLLDGVFQRLRLARIRDGVIQIVCGVILFFPADRIVDLAERARSFGDLTEYLAIPTFYVAWFIAIMTFAAAAVMVLRGLVTLFRPSLLSEFSNK</sequence>
<evidence type="ECO:0000256" key="2">
    <source>
        <dbReference type="ARBA" id="ARBA00022448"/>
    </source>
</evidence>
<comment type="similarity">
    <text evidence="7">Belongs to the TRAP transporter small permease family.</text>
</comment>
<reference evidence="9 10" key="1">
    <citation type="submission" date="2018-07" db="EMBL/GenBank/DDBJ databases">
        <title>Rhodosalinus sp. strain E84T genomic sequence and assembly.</title>
        <authorList>
            <person name="Liu Z.-W."/>
            <person name="Lu D.-C."/>
        </authorList>
    </citation>
    <scope>NUCLEOTIDE SEQUENCE [LARGE SCALE GENOMIC DNA]</scope>
    <source>
        <strain evidence="9 10">E84</strain>
    </source>
</reference>
<evidence type="ECO:0000256" key="6">
    <source>
        <dbReference type="ARBA" id="ARBA00023136"/>
    </source>
</evidence>
<feature type="transmembrane region" description="Helical" evidence="7">
    <location>
        <begin position="50"/>
        <end position="68"/>
    </location>
</feature>
<protein>
    <recommendedName>
        <fullName evidence="7">TRAP transporter small permease protein</fullName>
    </recommendedName>
</protein>
<keyword evidence="4 7" id="KW-0812">Transmembrane</keyword>
<evidence type="ECO:0000313" key="9">
    <source>
        <dbReference type="EMBL" id="RBI83672.1"/>
    </source>
</evidence>
<evidence type="ECO:0000256" key="7">
    <source>
        <dbReference type="RuleBase" id="RU369079"/>
    </source>
</evidence>
<keyword evidence="5 7" id="KW-1133">Transmembrane helix</keyword>
<dbReference type="Pfam" id="PF04290">
    <property type="entry name" value="DctQ"/>
    <property type="match status" value="1"/>
</dbReference>
<accession>A0A365U5K1</accession>
<proteinExistence type="inferred from homology"/>
<keyword evidence="10" id="KW-1185">Reference proteome</keyword>
<evidence type="ECO:0000256" key="3">
    <source>
        <dbReference type="ARBA" id="ARBA00022475"/>
    </source>
</evidence>
<comment type="subcellular location">
    <subcellularLocation>
        <location evidence="7">Cell inner membrane</location>
        <topology evidence="7">Multi-pass membrane protein</topology>
    </subcellularLocation>
    <subcellularLocation>
        <location evidence="1">Cell membrane</location>
        <topology evidence="1">Multi-pass membrane protein</topology>
    </subcellularLocation>
</comment>
<feature type="transmembrane region" description="Helical" evidence="7">
    <location>
        <begin position="127"/>
        <end position="151"/>
    </location>
</feature>
<dbReference type="InterPro" id="IPR055348">
    <property type="entry name" value="DctQ"/>
</dbReference>
<feature type="domain" description="Tripartite ATP-independent periplasmic transporters DctQ component" evidence="8">
    <location>
        <begin position="26"/>
        <end position="158"/>
    </location>
</feature>
<organism evidence="9 10">
    <name type="scientific">Rhodosalinus halophilus</name>
    <dbReference type="NCBI Taxonomy" id="2259333"/>
    <lineage>
        <taxon>Bacteria</taxon>
        <taxon>Pseudomonadati</taxon>
        <taxon>Pseudomonadota</taxon>
        <taxon>Alphaproteobacteria</taxon>
        <taxon>Rhodobacterales</taxon>
        <taxon>Paracoccaceae</taxon>
        <taxon>Rhodosalinus</taxon>
    </lineage>
</organism>
<name>A0A365U5K1_9RHOB</name>
<dbReference type="OrthoDB" id="2877624at2"/>
<dbReference type="RefSeq" id="WP_113290315.1">
    <property type="nucleotide sequence ID" value="NZ_QNTQ01000015.1"/>
</dbReference>
<evidence type="ECO:0000256" key="4">
    <source>
        <dbReference type="ARBA" id="ARBA00022692"/>
    </source>
</evidence>
<evidence type="ECO:0000313" key="10">
    <source>
        <dbReference type="Proteomes" id="UP000253370"/>
    </source>
</evidence>
<dbReference type="GO" id="GO:0022857">
    <property type="term" value="F:transmembrane transporter activity"/>
    <property type="evidence" value="ECO:0007669"/>
    <property type="project" value="UniProtKB-UniRule"/>
</dbReference>
<comment type="caution">
    <text evidence="9">The sequence shown here is derived from an EMBL/GenBank/DDBJ whole genome shotgun (WGS) entry which is preliminary data.</text>
</comment>
<evidence type="ECO:0000259" key="8">
    <source>
        <dbReference type="Pfam" id="PF04290"/>
    </source>
</evidence>
<keyword evidence="3" id="KW-1003">Cell membrane</keyword>
<gene>
    <name evidence="9" type="ORF">DRV85_15115</name>
</gene>
<comment type="subunit">
    <text evidence="7">The complex comprises the extracytoplasmic solute receptor protein and the two transmembrane proteins.</text>
</comment>
<keyword evidence="7" id="KW-0997">Cell inner membrane</keyword>
<dbReference type="GO" id="GO:0005886">
    <property type="term" value="C:plasma membrane"/>
    <property type="evidence" value="ECO:0007669"/>
    <property type="project" value="UniProtKB-SubCell"/>
</dbReference>
<dbReference type="Proteomes" id="UP000253370">
    <property type="component" value="Unassembled WGS sequence"/>
</dbReference>
<feature type="transmembrane region" description="Helical" evidence="7">
    <location>
        <begin position="89"/>
        <end position="107"/>
    </location>
</feature>
<evidence type="ECO:0000256" key="1">
    <source>
        <dbReference type="ARBA" id="ARBA00004651"/>
    </source>
</evidence>
<feature type="transmembrane region" description="Helical" evidence="7">
    <location>
        <begin position="12"/>
        <end position="30"/>
    </location>
</feature>
<keyword evidence="2 7" id="KW-0813">Transport</keyword>
<dbReference type="AlphaFoldDB" id="A0A365U5K1"/>
<evidence type="ECO:0000256" key="5">
    <source>
        <dbReference type="ARBA" id="ARBA00022989"/>
    </source>
</evidence>
<keyword evidence="6 7" id="KW-0472">Membrane</keyword>
<dbReference type="EMBL" id="QNTQ01000015">
    <property type="protein sequence ID" value="RBI83672.1"/>
    <property type="molecule type" value="Genomic_DNA"/>
</dbReference>